<dbReference type="Proteomes" id="UP001396334">
    <property type="component" value="Unassembled WGS sequence"/>
</dbReference>
<organism evidence="9 10">
    <name type="scientific">Hibiscus sabdariffa</name>
    <name type="common">roselle</name>
    <dbReference type="NCBI Taxonomy" id="183260"/>
    <lineage>
        <taxon>Eukaryota</taxon>
        <taxon>Viridiplantae</taxon>
        <taxon>Streptophyta</taxon>
        <taxon>Embryophyta</taxon>
        <taxon>Tracheophyta</taxon>
        <taxon>Spermatophyta</taxon>
        <taxon>Magnoliopsida</taxon>
        <taxon>eudicotyledons</taxon>
        <taxon>Gunneridae</taxon>
        <taxon>Pentapetalae</taxon>
        <taxon>rosids</taxon>
        <taxon>malvids</taxon>
        <taxon>Malvales</taxon>
        <taxon>Malvaceae</taxon>
        <taxon>Malvoideae</taxon>
        <taxon>Hibiscus</taxon>
    </lineage>
</organism>
<evidence type="ECO:0000256" key="5">
    <source>
        <dbReference type="ARBA" id="ARBA00023136"/>
    </source>
</evidence>
<dbReference type="PROSITE" id="PS51450">
    <property type="entry name" value="LRR"/>
    <property type="match status" value="1"/>
</dbReference>
<keyword evidence="6" id="KW-0675">Receptor</keyword>
<keyword evidence="7" id="KW-0325">Glycoprotein</keyword>
<evidence type="ECO:0000256" key="1">
    <source>
        <dbReference type="ARBA" id="ARBA00004479"/>
    </source>
</evidence>
<dbReference type="CDD" id="cd06222">
    <property type="entry name" value="RNase_H_like"/>
    <property type="match status" value="1"/>
</dbReference>
<keyword evidence="2" id="KW-0812">Transmembrane</keyword>
<dbReference type="InterPro" id="IPR001611">
    <property type="entry name" value="Leu-rich_rpt"/>
</dbReference>
<evidence type="ECO:0000256" key="3">
    <source>
        <dbReference type="ARBA" id="ARBA00022729"/>
    </source>
</evidence>
<dbReference type="Pfam" id="PF00560">
    <property type="entry name" value="LRR_1"/>
    <property type="match status" value="2"/>
</dbReference>
<dbReference type="EMBL" id="JBBPBN010000005">
    <property type="protein sequence ID" value="KAK9037589.1"/>
    <property type="molecule type" value="Genomic_DNA"/>
</dbReference>
<keyword evidence="10" id="KW-1185">Reference proteome</keyword>
<proteinExistence type="predicted"/>
<sequence>MVLYQSKFGLPSLQILDLSHNNLSGNIPSCIKNLTGMISRNKSDGKIPYKTSKGCFFDHMELIMMKGVVFDYSSTLKLIKLVDLSDNNLSESLDLSENNLCGEIPEAISALTFLSYLNLSYNNKLTGKIPTGTQLQSFNSSSFLGTKLYGPPLTNASRDSKAVAPSSNSLGENVDDGTKVNCLMAEVWIVHNSLLHAWRPGFRFVELESDCTELVHNLQGKSCAFQGNALIEDICEMLSRNWSVVIQSIPRAMNKVANALQPLPVGVRLFDTPPVSVVKHIQIDKFGDVSSLDNG</sequence>
<dbReference type="InterPro" id="IPR002156">
    <property type="entry name" value="RNaseH_domain"/>
</dbReference>
<accession>A0ABR2TJI4</accession>
<evidence type="ECO:0000259" key="8">
    <source>
        <dbReference type="Pfam" id="PF13456"/>
    </source>
</evidence>
<reference evidence="9 10" key="1">
    <citation type="journal article" date="2024" name="G3 (Bethesda)">
        <title>Genome assembly of Hibiscus sabdariffa L. provides insights into metabolisms of medicinal natural products.</title>
        <authorList>
            <person name="Kim T."/>
        </authorList>
    </citation>
    <scope>NUCLEOTIDE SEQUENCE [LARGE SCALE GENOMIC DNA]</scope>
    <source>
        <strain evidence="9">TK-2024</strain>
        <tissue evidence="9">Old leaves</tissue>
    </source>
</reference>
<dbReference type="InterPro" id="IPR046956">
    <property type="entry name" value="RLP23-like"/>
</dbReference>
<comment type="caution">
    <text evidence="9">The sequence shown here is derived from an EMBL/GenBank/DDBJ whole genome shotgun (WGS) entry which is preliminary data.</text>
</comment>
<feature type="domain" description="RNase H type-1" evidence="8">
    <location>
        <begin position="181"/>
        <end position="260"/>
    </location>
</feature>
<dbReference type="Pfam" id="PF13456">
    <property type="entry name" value="RVT_3"/>
    <property type="match status" value="1"/>
</dbReference>
<name>A0ABR2TJI4_9ROSI</name>
<evidence type="ECO:0000256" key="2">
    <source>
        <dbReference type="ARBA" id="ARBA00022692"/>
    </source>
</evidence>
<evidence type="ECO:0000256" key="7">
    <source>
        <dbReference type="ARBA" id="ARBA00023180"/>
    </source>
</evidence>
<evidence type="ECO:0000313" key="10">
    <source>
        <dbReference type="Proteomes" id="UP001396334"/>
    </source>
</evidence>
<dbReference type="InterPro" id="IPR044730">
    <property type="entry name" value="RNase_H-like_dom_plant"/>
</dbReference>
<evidence type="ECO:0000256" key="4">
    <source>
        <dbReference type="ARBA" id="ARBA00022989"/>
    </source>
</evidence>
<comment type="subcellular location">
    <subcellularLocation>
        <location evidence="1">Membrane</location>
        <topology evidence="1">Single-pass type I membrane protein</topology>
    </subcellularLocation>
</comment>
<dbReference type="InterPro" id="IPR032675">
    <property type="entry name" value="LRR_dom_sf"/>
</dbReference>
<evidence type="ECO:0000313" key="9">
    <source>
        <dbReference type="EMBL" id="KAK9037589.1"/>
    </source>
</evidence>
<dbReference type="Gene3D" id="3.80.10.10">
    <property type="entry name" value="Ribonuclease Inhibitor"/>
    <property type="match status" value="1"/>
</dbReference>
<dbReference type="PANTHER" id="PTHR48063">
    <property type="entry name" value="LRR RECEPTOR-LIKE KINASE"/>
    <property type="match status" value="1"/>
</dbReference>
<dbReference type="PANTHER" id="PTHR48063:SF98">
    <property type="entry name" value="LRR RECEPTOR-LIKE SERINE_THREONINE-PROTEIN KINASE FLS2"/>
    <property type="match status" value="1"/>
</dbReference>
<keyword evidence="4" id="KW-1133">Transmembrane helix</keyword>
<dbReference type="SUPFAM" id="SSF52058">
    <property type="entry name" value="L domain-like"/>
    <property type="match status" value="1"/>
</dbReference>
<evidence type="ECO:0000256" key="6">
    <source>
        <dbReference type="ARBA" id="ARBA00023170"/>
    </source>
</evidence>
<gene>
    <name evidence="9" type="ORF">V6N11_022495</name>
</gene>
<keyword evidence="3" id="KW-0732">Signal</keyword>
<keyword evidence="5" id="KW-0472">Membrane</keyword>
<protein>
    <recommendedName>
        <fullName evidence="8">RNase H type-1 domain-containing protein</fullName>
    </recommendedName>
</protein>